<protein>
    <submittedName>
        <fullName evidence="1">Uncharacterized protein</fullName>
    </submittedName>
</protein>
<dbReference type="EMBL" id="LT629740">
    <property type="protein sequence ID" value="SDT37262.1"/>
    <property type="molecule type" value="Genomic_DNA"/>
</dbReference>
<dbReference type="RefSeq" id="WP_091375093.1">
    <property type="nucleotide sequence ID" value="NZ_LT629740.1"/>
</dbReference>
<name>A0A1H1ZV54_MUCMA</name>
<accession>A0A1H1ZV54</accession>
<dbReference type="AlphaFoldDB" id="A0A1H1ZV54"/>
<gene>
    <name evidence="1" type="ORF">SAMN05216490_3252</name>
</gene>
<sequence>MKTIVAIWNKAGKGKTDTIKEFTKLLLESFPSELPINTKTIKSKGDFCMIVEINGKKIGIESKGDPGTGLYERLSNLISHNCDLIICSTRTSGETANSVIDLGKTNHYQIIWSSTYEIEDTTQHSKMNYLKGKHLLDLILSLNILEFNKSKIHLC</sequence>
<evidence type="ECO:0000313" key="2">
    <source>
        <dbReference type="Proteomes" id="UP000199679"/>
    </source>
</evidence>
<dbReference type="OrthoDB" id="5821096at2"/>
<proteinExistence type="predicted"/>
<keyword evidence="2" id="KW-1185">Reference proteome</keyword>
<dbReference type="Proteomes" id="UP000199679">
    <property type="component" value="Chromosome I"/>
</dbReference>
<organism evidence="1 2">
    <name type="scientific">Mucilaginibacter mallensis</name>
    <dbReference type="NCBI Taxonomy" id="652787"/>
    <lineage>
        <taxon>Bacteria</taxon>
        <taxon>Pseudomonadati</taxon>
        <taxon>Bacteroidota</taxon>
        <taxon>Sphingobacteriia</taxon>
        <taxon>Sphingobacteriales</taxon>
        <taxon>Sphingobacteriaceae</taxon>
        <taxon>Mucilaginibacter</taxon>
    </lineage>
</organism>
<evidence type="ECO:0000313" key="1">
    <source>
        <dbReference type="EMBL" id="SDT37262.1"/>
    </source>
</evidence>
<reference evidence="1 2" key="1">
    <citation type="submission" date="2016-10" db="EMBL/GenBank/DDBJ databases">
        <authorList>
            <person name="de Groot N.N."/>
        </authorList>
    </citation>
    <scope>NUCLEOTIDE SEQUENCE [LARGE SCALE GENOMIC DNA]</scope>
    <source>
        <strain evidence="1 2">MP1X4</strain>
    </source>
</reference>